<dbReference type="Proteomes" id="UP000772434">
    <property type="component" value="Unassembled WGS sequence"/>
</dbReference>
<feature type="compositionally biased region" description="Low complexity" evidence="1">
    <location>
        <begin position="37"/>
        <end position="47"/>
    </location>
</feature>
<feature type="compositionally biased region" description="Polar residues" evidence="1">
    <location>
        <begin position="92"/>
        <end position="108"/>
    </location>
</feature>
<feature type="compositionally biased region" description="Low complexity" evidence="1">
    <location>
        <begin position="169"/>
        <end position="197"/>
    </location>
</feature>
<name>A0A9P5PQ44_9AGAR</name>
<proteinExistence type="predicted"/>
<evidence type="ECO:0000313" key="3">
    <source>
        <dbReference type="Proteomes" id="UP000772434"/>
    </source>
</evidence>
<gene>
    <name evidence="2" type="ORF">BDP27DRAFT_1324268</name>
</gene>
<dbReference type="OrthoDB" id="3071233at2759"/>
<feature type="compositionally biased region" description="Basic and acidic residues" evidence="1">
    <location>
        <begin position="259"/>
        <end position="271"/>
    </location>
</feature>
<reference evidence="2" key="1">
    <citation type="submission" date="2020-11" db="EMBL/GenBank/DDBJ databases">
        <authorList>
            <consortium name="DOE Joint Genome Institute"/>
            <person name="Ahrendt S."/>
            <person name="Riley R."/>
            <person name="Andreopoulos W."/>
            <person name="Labutti K."/>
            <person name="Pangilinan J."/>
            <person name="Ruiz-Duenas F.J."/>
            <person name="Barrasa J.M."/>
            <person name="Sanchez-Garcia M."/>
            <person name="Camarero S."/>
            <person name="Miyauchi S."/>
            <person name="Serrano A."/>
            <person name="Linde D."/>
            <person name="Babiker R."/>
            <person name="Drula E."/>
            <person name="Ayuso-Fernandez I."/>
            <person name="Pacheco R."/>
            <person name="Padilla G."/>
            <person name="Ferreira P."/>
            <person name="Barriuso J."/>
            <person name="Kellner H."/>
            <person name="Castanera R."/>
            <person name="Alfaro M."/>
            <person name="Ramirez L."/>
            <person name="Pisabarro A.G."/>
            <person name="Kuo A."/>
            <person name="Tritt A."/>
            <person name="Lipzen A."/>
            <person name="He G."/>
            <person name="Yan M."/>
            <person name="Ng V."/>
            <person name="Cullen D."/>
            <person name="Martin F."/>
            <person name="Rosso M.-N."/>
            <person name="Henrissat B."/>
            <person name="Hibbett D."/>
            <person name="Martinez A.T."/>
            <person name="Grigoriev I.V."/>
        </authorList>
    </citation>
    <scope>NUCLEOTIDE SEQUENCE</scope>
    <source>
        <strain evidence="2">AH 40177</strain>
    </source>
</reference>
<sequence>MSVNGPESLVSPKFHHSPSRLPSVAPSHTASDIRHVTSLSPLSPTSSGNRSNRASAHYFHHTLPGSNSMPSSPNSTHSGSSAIFERDVEGTPTLSPITTASSTHSQPNPHHMPRGHTTIDQSVPSVLDSAAEILTQLQLQTSESSKLNIGLGNLVIEAPAGCRTDGWASSSVRSRSPSPTTTTSQGLQESLLLSIPASPAPASPETSALEPELGANTTKDPEPQHLENPEPSSAAVSPPSSPHSHHSVQSLLSPTSHTISRDIKPLKTSQRDTKRLSFISYTDILTSTPTSTIPLSSLFGSNSHEPPHITGVGLVVDSNVNGGASTTSHSPSRSPQSRSPSLSPFSASFSLPNSPSHTSPAPIAPTLSNTDQGAPSGPTTPSKRSSLVANSTRNSLFLDDLVGGEWEREGFGTGLDERLEKLDF</sequence>
<feature type="region of interest" description="Disordered" evidence="1">
    <location>
        <begin position="1"/>
        <end position="120"/>
    </location>
</feature>
<protein>
    <submittedName>
        <fullName evidence="2">Uncharacterized protein</fullName>
    </submittedName>
</protein>
<dbReference type="EMBL" id="JADNRY010000044">
    <property type="protein sequence ID" value="KAF9070086.1"/>
    <property type="molecule type" value="Genomic_DNA"/>
</dbReference>
<feature type="region of interest" description="Disordered" evidence="1">
    <location>
        <begin position="309"/>
        <end position="390"/>
    </location>
</feature>
<comment type="caution">
    <text evidence="2">The sequence shown here is derived from an EMBL/GenBank/DDBJ whole genome shotgun (WGS) entry which is preliminary data.</text>
</comment>
<accession>A0A9P5PQ44</accession>
<evidence type="ECO:0000313" key="2">
    <source>
        <dbReference type="EMBL" id="KAF9070086.1"/>
    </source>
</evidence>
<feature type="compositionally biased region" description="Low complexity" evidence="1">
    <location>
        <begin position="203"/>
        <end position="212"/>
    </location>
</feature>
<feature type="compositionally biased region" description="Basic and acidic residues" evidence="1">
    <location>
        <begin position="219"/>
        <end position="228"/>
    </location>
</feature>
<feature type="compositionally biased region" description="Polar residues" evidence="1">
    <location>
        <begin position="366"/>
        <end position="390"/>
    </location>
</feature>
<organism evidence="2 3">
    <name type="scientific">Rhodocollybia butyracea</name>
    <dbReference type="NCBI Taxonomy" id="206335"/>
    <lineage>
        <taxon>Eukaryota</taxon>
        <taxon>Fungi</taxon>
        <taxon>Dikarya</taxon>
        <taxon>Basidiomycota</taxon>
        <taxon>Agaricomycotina</taxon>
        <taxon>Agaricomycetes</taxon>
        <taxon>Agaricomycetidae</taxon>
        <taxon>Agaricales</taxon>
        <taxon>Marasmiineae</taxon>
        <taxon>Omphalotaceae</taxon>
        <taxon>Rhodocollybia</taxon>
    </lineage>
</organism>
<dbReference type="AlphaFoldDB" id="A0A9P5PQ44"/>
<feature type="region of interest" description="Disordered" evidence="1">
    <location>
        <begin position="164"/>
        <end position="271"/>
    </location>
</feature>
<evidence type="ECO:0000256" key="1">
    <source>
        <dbReference type="SAM" id="MobiDB-lite"/>
    </source>
</evidence>
<feature type="compositionally biased region" description="Low complexity" evidence="1">
    <location>
        <begin position="64"/>
        <end position="81"/>
    </location>
</feature>
<feature type="compositionally biased region" description="Low complexity" evidence="1">
    <location>
        <begin position="324"/>
        <end position="357"/>
    </location>
</feature>
<keyword evidence="3" id="KW-1185">Reference proteome</keyword>